<evidence type="ECO:0000313" key="6">
    <source>
        <dbReference type="WBParaSite" id="HCON_00047020-00003"/>
    </source>
</evidence>
<dbReference type="Proteomes" id="UP000025227">
    <property type="component" value="Unplaced"/>
</dbReference>
<evidence type="ECO:0000256" key="1">
    <source>
        <dbReference type="ARBA" id="ARBA00023054"/>
    </source>
</evidence>
<name>A0A7I4Y2N3_HAECO</name>
<organism evidence="5 6">
    <name type="scientific">Haemonchus contortus</name>
    <name type="common">Barber pole worm</name>
    <dbReference type="NCBI Taxonomy" id="6289"/>
    <lineage>
        <taxon>Eukaryota</taxon>
        <taxon>Metazoa</taxon>
        <taxon>Ecdysozoa</taxon>
        <taxon>Nematoda</taxon>
        <taxon>Chromadorea</taxon>
        <taxon>Rhabditida</taxon>
        <taxon>Rhabditina</taxon>
        <taxon>Rhabditomorpha</taxon>
        <taxon>Strongyloidea</taxon>
        <taxon>Trichostrongylidae</taxon>
        <taxon>Haemonchus</taxon>
    </lineage>
</organism>
<accession>A0A7I4Y2N3</accession>
<proteinExistence type="predicted"/>
<evidence type="ECO:0000256" key="2">
    <source>
        <dbReference type="SAM" id="Coils"/>
    </source>
</evidence>
<dbReference type="OrthoDB" id="5877310at2759"/>
<evidence type="ECO:0000313" key="5">
    <source>
        <dbReference type="Proteomes" id="UP000025227"/>
    </source>
</evidence>
<dbReference type="PANTHER" id="PTHR22115">
    <property type="entry name" value="C3ORF6 PROTEIN-RELATED"/>
    <property type="match status" value="1"/>
</dbReference>
<reference evidence="6" key="1">
    <citation type="submission" date="2020-12" db="UniProtKB">
        <authorList>
            <consortium name="WormBaseParasite"/>
        </authorList>
    </citation>
    <scope>IDENTIFICATION</scope>
    <source>
        <strain evidence="6">MHco3</strain>
    </source>
</reference>
<keyword evidence="5" id="KW-1185">Reference proteome</keyword>
<feature type="region of interest" description="Disordered" evidence="3">
    <location>
        <begin position="235"/>
        <end position="263"/>
    </location>
</feature>
<dbReference type="Pfam" id="PF15295">
    <property type="entry name" value="CCDC50_N"/>
    <property type="match status" value="1"/>
</dbReference>
<dbReference type="OMA" id="NEHYAVR"/>
<dbReference type="InterPro" id="IPR039303">
    <property type="entry name" value="CCDC50"/>
</dbReference>
<protein>
    <submittedName>
        <fullName evidence="6">CCDC50_N domain-containing protein</fullName>
    </submittedName>
</protein>
<dbReference type="PANTHER" id="PTHR22115:SF4">
    <property type="entry name" value="COILED-COIL DOMAIN-CONTAINING PROTEIN"/>
    <property type="match status" value="1"/>
</dbReference>
<sequence length="263" mass="30018">MEENISVAAVTQRLREMEDHNIALRLQEEEFMRHYNRNREDRRLVADDTKRSIREQMYENEIARQQRLEANKKIAESDEELARRLQREFEEEARRQQEEQAQRDAELARRLALIDQPHTSCSNGGDQHGVVTSNVLEQPLTDSADQPLIDLSTDERPPTFTNPASALTDDIFTPLPPPPSLTTTTCHDRNENVQMDFLLPGCSTSPPMESTQGATLLKVLHPTNPFLQDIVEKETAQPMPLQQSYHSEFGLPPPSDLALGKRN</sequence>
<feature type="coiled-coil region" evidence="2">
    <location>
        <begin position="58"/>
        <end position="102"/>
    </location>
</feature>
<feature type="domain" description="Coiled-coil" evidence="4">
    <location>
        <begin position="6"/>
        <end position="111"/>
    </location>
</feature>
<keyword evidence="1 2" id="KW-0175">Coiled coil</keyword>
<dbReference type="WBParaSite" id="HCON_00047020-00003">
    <property type="protein sequence ID" value="HCON_00047020-00003"/>
    <property type="gene ID" value="HCON_00047020"/>
</dbReference>
<evidence type="ECO:0000259" key="4">
    <source>
        <dbReference type="Pfam" id="PF15295"/>
    </source>
</evidence>
<dbReference type="InterPro" id="IPR029311">
    <property type="entry name" value="CCDC50_N"/>
</dbReference>
<evidence type="ECO:0000256" key="3">
    <source>
        <dbReference type="SAM" id="MobiDB-lite"/>
    </source>
</evidence>
<dbReference type="AlphaFoldDB" id="A0A7I4Y2N3"/>